<dbReference type="PANTHER" id="PTHR12542:SF38">
    <property type="entry name" value="EXOCYST SUBUNIT EXO70 FAMILY PROTEIN"/>
    <property type="match status" value="1"/>
</dbReference>
<dbReference type="InterPro" id="IPR046364">
    <property type="entry name" value="Exo70_C"/>
</dbReference>
<dbReference type="GO" id="GO:0000145">
    <property type="term" value="C:exocyst"/>
    <property type="evidence" value="ECO:0007669"/>
    <property type="project" value="InterPro"/>
</dbReference>
<dbReference type="InterPro" id="IPR004140">
    <property type="entry name" value="Exo70"/>
</dbReference>
<keyword evidence="6" id="KW-1185">Reference proteome</keyword>
<dbReference type="GO" id="GO:0015031">
    <property type="term" value="P:protein transport"/>
    <property type="evidence" value="ECO:0007669"/>
    <property type="project" value="UniProtKB-KW"/>
</dbReference>
<name>A0AAW0LKU3_QUESU</name>
<evidence type="ECO:0000313" key="6">
    <source>
        <dbReference type="Proteomes" id="UP000237347"/>
    </source>
</evidence>
<comment type="function">
    <text evidence="3">Component of the exocyst complex.</text>
</comment>
<comment type="similarity">
    <text evidence="1 3">Belongs to the EXO70 family.</text>
</comment>
<sequence>MTPAQAKEIFRKFNSSFDETCRKQSSFVVSDPKLRDEMKVSLARKIVQVIGNSTTLTGLMLSESEMLG</sequence>
<dbReference type="Gene3D" id="1.20.1280.170">
    <property type="entry name" value="Exocyst complex component Exo70"/>
    <property type="match status" value="1"/>
</dbReference>
<accession>A0AAW0LKU3</accession>
<dbReference type="GO" id="GO:0005546">
    <property type="term" value="F:phosphatidylinositol-4,5-bisphosphate binding"/>
    <property type="evidence" value="ECO:0007669"/>
    <property type="project" value="InterPro"/>
</dbReference>
<keyword evidence="2 3" id="KW-0813">Transport</keyword>
<organism evidence="5 6">
    <name type="scientific">Quercus suber</name>
    <name type="common">Cork oak</name>
    <dbReference type="NCBI Taxonomy" id="58331"/>
    <lineage>
        <taxon>Eukaryota</taxon>
        <taxon>Viridiplantae</taxon>
        <taxon>Streptophyta</taxon>
        <taxon>Embryophyta</taxon>
        <taxon>Tracheophyta</taxon>
        <taxon>Spermatophyta</taxon>
        <taxon>Magnoliopsida</taxon>
        <taxon>eudicotyledons</taxon>
        <taxon>Gunneridae</taxon>
        <taxon>Pentapetalae</taxon>
        <taxon>rosids</taxon>
        <taxon>fabids</taxon>
        <taxon>Fagales</taxon>
        <taxon>Fagaceae</taxon>
        <taxon>Quercus</taxon>
    </lineage>
</organism>
<comment type="caution">
    <text evidence="5">The sequence shown here is derived from an EMBL/GenBank/DDBJ whole genome shotgun (WGS) entry which is preliminary data.</text>
</comment>
<evidence type="ECO:0000256" key="1">
    <source>
        <dbReference type="ARBA" id="ARBA00006756"/>
    </source>
</evidence>
<keyword evidence="3" id="KW-0268">Exocytosis</keyword>
<dbReference type="GO" id="GO:0006887">
    <property type="term" value="P:exocytosis"/>
    <property type="evidence" value="ECO:0007669"/>
    <property type="project" value="UniProtKB-KW"/>
</dbReference>
<evidence type="ECO:0000256" key="2">
    <source>
        <dbReference type="ARBA" id="ARBA00022448"/>
    </source>
</evidence>
<reference evidence="5 6" key="1">
    <citation type="journal article" date="2018" name="Sci. Data">
        <title>The draft genome sequence of cork oak.</title>
        <authorList>
            <person name="Ramos A.M."/>
            <person name="Usie A."/>
            <person name="Barbosa P."/>
            <person name="Barros P.M."/>
            <person name="Capote T."/>
            <person name="Chaves I."/>
            <person name="Simoes F."/>
            <person name="Abreu I."/>
            <person name="Carrasquinho I."/>
            <person name="Faro C."/>
            <person name="Guimaraes J.B."/>
            <person name="Mendonca D."/>
            <person name="Nobrega F."/>
            <person name="Rodrigues L."/>
            <person name="Saibo N.J.M."/>
            <person name="Varela M.C."/>
            <person name="Egas C."/>
            <person name="Matos J."/>
            <person name="Miguel C.M."/>
            <person name="Oliveira M.M."/>
            <person name="Ricardo C.P."/>
            <person name="Goncalves S."/>
        </authorList>
    </citation>
    <scope>NUCLEOTIDE SEQUENCE [LARGE SCALE GENOMIC DNA]</scope>
    <source>
        <strain evidence="6">cv. HL8</strain>
    </source>
</reference>
<dbReference type="EMBL" id="PKMF04000086">
    <property type="protein sequence ID" value="KAK7851569.1"/>
    <property type="molecule type" value="Genomic_DNA"/>
</dbReference>
<dbReference type="PANTHER" id="PTHR12542">
    <property type="entry name" value="EXOCYST COMPLEX PROTEIN EXO70"/>
    <property type="match status" value="1"/>
</dbReference>
<evidence type="ECO:0000313" key="5">
    <source>
        <dbReference type="EMBL" id="KAK7851569.1"/>
    </source>
</evidence>
<evidence type="ECO:0000256" key="3">
    <source>
        <dbReference type="RuleBase" id="RU365026"/>
    </source>
</evidence>
<keyword evidence="3" id="KW-0653">Protein transport</keyword>
<protein>
    <recommendedName>
        <fullName evidence="3">Exocyst subunit Exo70 family protein</fullName>
    </recommendedName>
</protein>
<dbReference type="Proteomes" id="UP000237347">
    <property type="component" value="Unassembled WGS sequence"/>
</dbReference>
<dbReference type="InterPro" id="IPR016159">
    <property type="entry name" value="Cullin_repeat-like_dom_sf"/>
</dbReference>
<dbReference type="Pfam" id="PF03081">
    <property type="entry name" value="Exo70_C"/>
    <property type="match status" value="1"/>
</dbReference>
<gene>
    <name evidence="5" type="primary">EXO70H1_8</name>
    <name evidence="5" type="ORF">CFP56_041745</name>
</gene>
<evidence type="ECO:0000259" key="4">
    <source>
        <dbReference type="Pfam" id="PF03081"/>
    </source>
</evidence>
<proteinExistence type="inferred from homology"/>
<dbReference type="SUPFAM" id="SSF74788">
    <property type="entry name" value="Cullin repeat-like"/>
    <property type="match status" value="1"/>
</dbReference>
<dbReference type="AlphaFoldDB" id="A0AAW0LKU3"/>
<feature type="domain" description="Exocyst complex subunit Exo70 C-terminal" evidence="4">
    <location>
        <begin position="3"/>
        <end position="48"/>
    </location>
</feature>